<reference evidence="1" key="1">
    <citation type="journal article" date="2025" name="Int. J. Syst. Evol. Microbiol.">
        <title>Inconstantimicrobium mannanitabidum sp. nov., a novel member of the family Clostridiaceae isolated from anoxic soil under the treatment of reductive soil disinfestation.</title>
        <authorList>
            <person name="Ueki A."/>
            <person name="Tonouchi A."/>
            <person name="Honma S."/>
            <person name="Kaku N."/>
            <person name="Ueki K."/>
        </authorList>
    </citation>
    <scope>NUCLEOTIDE SEQUENCE</scope>
    <source>
        <strain evidence="1">TW13</strain>
    </source>
</reference>
<proteinExistence type="predicted"/>
<name>A0ACB5RDV1_9CLOT</name>
<sequence length="676" mass="73818">MKNKFLSICVSLALAGTLMTTPTYNTKAAEVSYNGTSIDANLNATSTPDHIALSWTGDAKTTQTITWRSISSNTKSSLQYRKAGSNTWTTIDNISPKKLTASTGASNITTGSENIYTTTITGLAPGTKYEYQILGTDAQGKTNTSKINTFSTEKANNASAKFIVFGDSQSGIADTPEYTPWHNTITEAYNTNKDANFVINMGDLVEIGENYQHWNNWFSATQGVIDNIPEMPVQGNHETYQDNNYDTSSPKSFVGQFNVPQNGPYGHIGQTYSYNYGNVHFVVLDSQEDEEATDDDSFLQQQANWLDKDLTNNKQKWTVVMFHKTPYYNKKTRNNPAVKDILTPVIEKHHVDIVFNGHDHGVSRSYAINGNNYYTDYSKGTVYYVTGRSGNKYYTDLNNKVWDANFIDCQDSPSYEVVSVVNGKLTIDAYKYNTIDTSAKNAKNKLYNTPVKIDTLTIDKDTPANSTPLTLKASEKTGLAIAGTLQAGYDVTIANNKAYIDPTLIATYYKGTYDPASLTLTVNKKAYTFAKSDLLNGDASKVNIDALYKQGIDVIYNKALNCVLVDFTGRITADMISAFKGFIIGTVPAPVPNPTPTPTPSNSGKPSTNTTNPSTATTTSAVTPVAATQSTTLASLPKTGSPINWVLVVGFGLFSIASGTFLVIAENKKRKSLTNK</sequence>
<accession>A0ACB5RDV1</accession>
<protein>
    <submittedName>
        <fullName evidence="1">Metallophosphoesterase</fullName>
    </submittedName>
</protein>
<evidence type="ECO:0000313" key="2">
    <source>
        <dbReference type="Proteomes" id="UP001058074"/>
    </source>
</evidence>
<gene>
    <name evidence="1" type="ORF">rsdtw13_27010</name>
</gene>
<organism evidence="1 2">
    <name type="scientific">Inconstantimicrobium mannanitabidum</name>
    <dbReference type="NCBI Taxonomy" id="1604901"/>
    <lineage>
        <taxon>Bacteria</taxon>
        <taxon>Bacillati</taxon>
        <taxon>Bacillota</taxon>
        <taxon>Clostridia</taxon>
        <taxon>Eubacteriales</taxon>
        <taxon>Clostridiaceae</taxon>
        <taxon>Inconstantimicrobium</taxon>
    </lineage>
</organism>
<keyword evidence="2" id="KW-1185">Reference proteome</keyword>
<evidence type="ECO:0000313" key="1">
    <source>
        <dbReference type="EMBL" id="GKX67443.1"/>
    </source>
</evidence>
<comment type="caution">
    <text evidence="1">The sequence shown here is derived from an EMBL/GenBank/DDBJ whole genome shotgun (WGS) entry which is preliminary data.</text>
</comment>
<dbReference type="Proteomes" id="UP001058074">
    <property type="component" value="Unassembled WGS sequence"/>
</dbReference>
<dbReference type="EMBL" id="BROD01000001">
    <property type="protein sequence ID" value="GKX67443.1"/>
    <property type="molecule type" value="Genomic_DNA"/>
</dbReference>